<evidence type="ECO:0000313" key="11">
    <source>
        <dbReference type="Ensembl" id="ENSLLEP00000033648.1"/>
    </source>
</evidence>
<dbReference type="Gene3D" id="3.30.200.20">
    <property type="entry name" value="Phosphorylase Kinase, domain 1"/>
    <property type="match status" value="1"/>
</dbReference>
<feature type="domain" description="Protein kinase" evidence="10">
    <location>
        <begin position="126"/>
        <end position="373"/>
    </location>
</feature>
<dbReference type="InterPro" id="IPR017441">
    <property type="entry name" value="Protein_kinase_ATP_BS"/>
</dbReference>
<evidence type="ECO:0000256" key="7">
    <source>
        <dbReference type="PROSITE-ProRule" id="PRU10141"/>
    </source>
</evidence>
<evidence type="ECO:0000256" key="3">
    <source>
        <dbReference type="ARBA" id="ARBA00022679"/>
    </source>
</evidence>
<evidence type="ECO:0000313" key="12">
    <source>
        <dbReference type="Proteomes" id="UP000694569"/>
    </source>
</evidence>
<dbReference type="Gene3D" id="1.10.510.10">
    <property type="entry name" value="Transferase(Phosphotransferase) domain 1"/>
    <property type="match status" value="1"/>
</dbReference>
<dbReference type="SMART" id="SM00220">
    <property type="entry name" value="S_TKc"/>
    <property type="match status" value="1"/>
</dbReference>
<dbReference type="AlphaFoldDB" id="A0A8C5WF40"/>
<evidence type="ECO:0000256" key="9">
    <source>
        <dbReference type="SAM" id="MobiDB-lite"/>
    </source>
</evidence>
<evidence type="ECO:0000256" key="1">
    <source>
        <dbReference type="ARBA" id="ARBA00022527"/>
    </source>
</evidence>
<dbReference type="FunFam" id="1.10.510.10:FF:001110">
    <property type="entry name" value="AGC family protein kinase"/>
    <property type="match status" value="1"/>
</dbReference>
<keyword evidence="4 7" id="KW-0547">Nucleotide-binding</keyword>
<dbReference type="GO" id="GO:0005524">
    <property type="term" value="F:ATP binding"/>
    <property type="evidence" value="ECO:0007669"/>
    <property type="project" value="UniProtKB-UniRule"/>
</dbReference>
<keyword evidence="12" id="KW-1185">Reference proteome</keyword>
<dbReference type="PANTHER" id="PTHR24351">
    <property type="entry name" value="RIBOSOMAL PROTEIN S6 KINASE"/>
    <property type="match status" value="1"/>
</dbReference>
<accession>A0A8C5WF40</accession>
<reference evidence="11" key="2">
    <citation type="submission" date="2025-09" db="UniProtKB">
        <authorList>
            <consortium name="Ensembl"/>
        </authorList>
    </citation>
    <scope>IDENTIFICATION</scope>
</reference>
<dbReference type="Proteomes" id="UP000694569">
    <property type="component" value="Unplaced"/>
</dbReference>
<dbReference type="InterPro" id="IPR011009">
    <property type="entry name" value="Kinase-like_dom_sf"/>
</dbReference>
<dbReference type="GO" id="GO:0004674">
    <property type="term" value="F:protein serine/threonine kinase activity"/>
    <property type="evidence" value="ECO:0007669"/>
    <property type="project" value="UniProtKB-KW"/>
</dbReference>
<dbReference type="InterPro" id="IPR008271">
    <property type="entry name" value="Ser/Thr_kinase_AS"/>
</dbReference>
<keyword evidence="5" id="KW-0418">Kinase</keyword>
<feature type="binding site" evidence="7">
    <location>
        <position position="155"/>
    </location>
    <ligand>
        <name>ATP</name>
        <dbReference type="ChEBI" id="CHEBI:30616"/>
    </ligand>
</feature>
<keyword evidence="1 8" id="KW-0723">Serine/threonine-protein kinase</keyword>
<feature type="region of interest" description="Disordered" evidence="9">
    <location>
        <begin position="1"/>
        <end position="109"/>
    </location>
</feature>
<feature type="compositionally biased region" description="Basic and acidic residues" evidence="9">
    <location>
        <begin position="9"/>
        <end position="20"/>
    </location>
</feature>
<dbReference type="SUPFAM" id="SSF56112">
    <property type="entry name" value="Protein kinase-like (PK-like)"/>
    <property type="match status" value="1"/>
</dbReference>
<keyword evidence="6 7" id="KW-0067">ATP-binding</keyword>
<dbReference type="InterPro" id="IPR000719">
    <property type="entry name" value="Prot_kinase_dom"/>
</dbReference>
<protein>
    <recommendedName>
        <fullName evidence="10">Protein kinase domain-containing protein</fullName>
    </recommendedName>
</protein>
<dbReference type="OrthoDB" id="9908094at2759"/>
<dbReference type="GeneTree" id="ENSGT00940000154203"/>
<name>A0A8C5WF40_9ANUR</name>
<dbReference type="PROSITE" id="PS50011">
    <property type="entry name" value="PROTEIN_KINASE_DOM"/>
    <property type="match status" value="1"/>
</dbReference>
<dbReference type="PROSITE" id="PS00108">
    <property type="entry name" value="PROTEIN_KINASE_ST"/>
    <property type="match status" value="1"/>
</dbReference>
<dbReference type="Ensembl" id="ENSLLET00000034924.1">
    <property type="protein sequence ID" value="ENSLLEP00000033648.1"/>
    <property type="gene ID" value="ENSLLEG00000021294.1"/>
</dbReference>
<dbReference type="Pfam" id="PF00069">
    <property type="entry name" value="Pkinase"/>
    <property type="match status" value="1"/>
</dbReference>
<evidence type="ECO:0000259" key="10">
    <source>
        <dbReference type="PROSITE" id="PS50011"/>
    </source>
</evidence>
<keyword evidence="2" id="KW-0597">Phosphoprotein</keyword>
<dbReference type="PROSITE" id="PS00107">
    <property type="entry name" value="PROTEIN_KINASE_ATP"/>
    <property type="match status" value="1"/>
</dbReference>
<evidence type="ECO:0000256" key="6">
    <source>
        <dbReference type="ARBA" id="ARBA00022840"/>
    </source>
</evidence>
<proteinExistence type="inferred from homology"/>
<organism evidence="11 12">
    <name type="scientific">Leptobrachium leishanense</name>
    <name type="common">Leishan spiny toad</name>
    <dbReference type="NCBI Taxonomy" id="445787"/>
    <lineage>
        <taxon>Eukaryota</taxon>
        <taxon>Metazoa</taxon>
        <taxon>Chordata</taxon>
        <taxon>Craniata</taxon>
        <taxon>Vertebrata</taxon>
        <taxon>Euteleostomi</taxon>
        <taxon>Amphibia</taxon>
        <taxon>Batrachia</taxon>
        <taxon>Anura</taxon>
        <taxon>Pelobatoidea</taxon>
        <taxon>Megophryidae</taxon>
        <taxon>Leptobrachium</taxon>
    </lineage>
</organism>
<evidence type="ECO:0000256" key="2">
    <source>
        <dbReference type="ARBA" id="ARBA00022553"/>
    </source>
</evidence>
<evidence type="ECO:0000256" key="8">
    <source>
        <dbReference type="RuleBase" id="RU000304"/>
    </source>
</evidence>
<evidence type="ECO:0000256" key="5">
    <source>
        <dbReference type="ARBA" id="ARBA00022777"/>
    </source>
</evidence>
<evidence type="ECO:0000256" key="4">
    <source>
        <dbReference type="ARBA" id="ARBA00022741"/>
    </source>
</evidence>
<keyword evidence="3" id="KW-0808">Transferase</keyword>
<feature type="compositionally biased region" description="Basic and acidic residues" evidence="9">
    <location>
        <begin position="76"/>
        <end position="88"/>
    </location>
</feature>
<comment type="similarity">
    <text evidence="8">Belongs to the protein kinase superfamily.</text>
</comment>
<sequence>MGNFFTKFLKYESEEQKKTEAPGPSKRKVSRGSDEETERGRKRMKCSIEDQRRGRKRQRDSDDIEEPQQKKMARTSSREPGRKRSKGIDEEEEQHTQKRVKTCPENVEGPVVDYSNTSFSQSLESYEFQKVLGQGNFGKVMLALHEKTNHLVAIKEIVKGSVPLRTIHKEQRLLEMAQGCPFLSHGLTAFHNETNTYLVMEYVQGGSLHDFLAKKHVLNLDEARFIAAELICGIQFLHSHGVIHRDLKPENTLMSHEGHVKIADFGLAAENIVGIKKAVGQYGTLIYMAPEVLDDKRYGCSADWWSLGVMICQMITGQFPFKAEDYSRNILKARPCYPEWLSTDARDLLNRLLGKNPKSRLEFSRNIRKHAFFSDIDWKDLELCRVRPPYLVTT</sequence>
<reference evidence="11" key="1">
    <citation type="submission" date="2025-08" db="UniProtKB">
        <authorList>
            <consortium name="Ensembl"/>
        </authorList>
    </citation>
    <scope>IDENTIFICATION</scope>
</reference>